<evidence type="ECO:0000313" key="2">
    <source>
        <dbReference type="EMBL" id="GFD04381.1"/>
    </source>
</evidence>
<feature type="compositionally biased region" description="Acidic residues" evidence="1">
    <location>
        <begin position="50"/>
        <end position="60"/>
    </location>
</feature>
<dbReference type="EMBL" id="BKCJ011211333">
    <property type="protein sequence ID" value="GFD04381.1"/>
    <property type="molecule type" value="Genomic_DNA"/>
</dbReference>
<reference evidence="2" key="1">
    <citation type="journal article" date="2019" name="Sci. Rep.">
        <title>Draft genome of Tanacetum cinerariifolium, the natural source of mosquito coil.</title>
        <authorList>
            <person name="Yamashiro T."/>
            <person name="Shiraishi A."/>
            <person name="Satake H."/>
            <person name="Nakayama K."/>
        </authorList>
    </citation>
    <scope>NUCLEOTIDE SEQUENCE</scope>
</reference>
<comment type="caution">
    <text evidence="2">The sequence shown here is derived from an EMBL/GenBank/DDBJ whole genome shotgun (WGS) entry which is preliminary data.</text>
</comment>
<proteinExistence type="predicted"/>
<evidence type="ECO:0000256" key="1">
    <source>
        <dbReference type="SAM" id="MobiDB-lite"/>
    </source>
</evidence>
<name>A0A699T5F0_TANCI</name>
<gene>
    <name evidence="2" type="ORF">Tci_876350</name>
</gene>
<dbReference type="AlphaFoldDB" id="A0A699T5F0"/>
<sequence>MPPKPDLVFHTAHIAVETDHLDFTIQLSPAKPAQYMSHATRPMAPIIEDWVSDSEDESEPNDPQISAAVPKIMITRPKHARSPNTKSNSTIRRHKTRSQSSKPSNSSPEVTVAKA</sequence>
<feature type="region of interest" description="Disordered" evidence="1">
    <location>
        <begin position="48"/>
        <end position="115"/>
    </location>
</feature>
<organism evidence="2">
    <name type="scientific">Tanacetum cinerariifolium</name>
    <name type="common">Dalmatian daisy</name>
    <name type="synonym">Chrysanthemum cinerariifolium</name>
    <dbReference type="NCBI Taxonomy" id="118510"/>
    <lineage>
        <taxon>Eukaryota</taxon>
        <taxon>Viridiplantae</taxon>
        <taxon>Streptophyta</taxon>
        <taxon>Embryophyta</taxon>
        <taxon>Tracheophyta</taxon>
        <taxon>Spermatophyta</taxon>
        <taxon>Magnoliopsida</taxon>
        <taxon>eudicotyledons</taxon>
        <taxon>Gunneridae</taxon>
        <taxon>Pentapetalae</taxon>
        <taxon>asterids</taxon>
        <taxon>campanulids</taxon>
        <taxon>Asterales</taxon>
        <taxon>Asteraceae</taxon>
        <taxon>Asteroideae</taxon>
        <taxon>Anthemideae</taxon>
        <taxon>Anthemidinae</taxon>
        <taxon>Tanacetum</taxon>
    </lineage>
</organism>
<protein>
    <submittedName>
        <fullName evidence="2">Uncharacterized protein</fullName>
    </submittedName>
</protein>
<feature type="compositionally biased region" description="Low complexity" evidence="1">
    <location>
        <begin position="98"/>
        <end position="107"/>
    </location>
</feature>
<accession>A0A699T5F0</accession>